<evidence type="ECO:0000313" key="7">
    <source>
        <dbReference type="EMBL" id="KAK2593076.1"/>
    </source>
</evidence>
<feature type="transmembrane region" description="Helical" evidence="5">
    <location>
        <begin position="150"/>
        <end position="170"/>
    </location>
</feature>
<evidence type="ECO:0000256" key="1">
    <source>
        <dbReference type="ARBA" id="ARBA00004141"/>
    </source>
</evidence>
<evidence type="ECO:0000256" key="4">
    <source>
        <dbReference type="ARBA" id="ARBA00023136"/>
    </source>
</evidence>
<dbReference type="Gene3D" id="1.20.1250.20">
    <property type="entry name" value="MFS general substrate transporter like domains"/>
    <property type="match status" value="1"/>
</dbReference>
<dbReference type="Proteomes" id="UP001251528">
    <property type="component" value="Unassembled WGS sequence"/>
</dbReference>
<dbReference type="AlphaFoldDB" id="A0AAJ0CLQ6"/>
<sequence>MIYVLLTFTQLDIGFTAWGQYQDELGLSTNQLNNATALNYAGLAVGSFVFVPLMHKYGRRPLYLFSTVLQLASCIWLALAKTQADILLSSAMSGLGGAICETIVQVTISDLFFVHQHAAMNAYYLLFTGAGAFLGPVAAGYVVNSQGWRWIWWWCVILFGVNLLLVFFFFEESKHISVIRDQEVDRSDQTARVIHHKMNDTSSSVNRAEDEAAINYAQSPARPDDGIPLKSYRERMALTTCTGGSIFRTMHKPFPLLFTFPVIAFTALTYGSLLAVFAILTSVQAIYLFNAPYNFSAAGVGLMNIAPFIGTLPGVFIGGWLNDRSIIWLSRRNSGIYEPEMRLWFTLPFTVIAPAGVIMMGVGLSKVRNNVKSFICGLVVY</sequence>
<accession>A0AAJ0CLQ6</accession>
<dbReference type="PROSITE" id="PS50850">
    <property type="entry name" value="MFS"/>
    <property type="match status" value="1"/>
</dbReference>
<dbReference type="InterPro" id="IPR011701">
    <property type="entry name" value="MFS"/>
</dbReference>
<reference evidence="7" key="1">
    <citation type="submission" date="2023-06" db="EMBL/GenBank/DDBJ databases">
        <title>Conoideocrella luteorostrata (Hypocreales: Clavicipitaceae), a potential biocontrol fungus for elongate hemlock scale in United States Christmas tree production areas.</title>
        <authorList>
            <person name="Barrett H."/>
            <person name="Lovett B."/>
            <person name="Macias A.M."/>
            <person name="Stajich J.E."/>
            <person name="Kasson M.T."/>
        </authorList>
    </citation>
    <scope>NUCLEOTIDE SEQUENCE</scope>
    <source>
        <strain evidence="7">ARSEF 14590</strain>
    </source>
</reference>
<feature type="transmembrane region" description="Helical" evidence="5">
    <location>
        <begin position="295"/>
        <end position="322"/>
    </location>
</feature>
<dbReference type="Pfam" id="PF07690">
    <property type="entry name" value="MFS_1"/>
    <property type="match status" value="1"/>
</dbReference>
<feature type="transmembrane region" description="Helical" evidence="5">
    <location>
        <begin position="124"/>
        <end position="144"/>
    </location>
</feature>
<organism evidence="7 8">
    <name type="scientific">Conoideocrella luteorostrata</name>
    <dbReference type="NCBI Taxonomy" id="1105319"/>
    <lineage>
        <taxon>Eukaryota</taxon>
        <taxon>Fungi</taxon>
        <taxon>Dikarya</taxon>
        <taxon>Ascomycota</taxon>
        <taxon>Pezizomycotina</taxon>
        <taxon>Sordariomycetes</taxon>
        <taxon>Hypocreomycetidae</taxon>
        <taxon>Hypocreales</taxon>
        <taxon>Clavicipitaceae</taxon>
        <taxon>Conoideocrella</taxon>
    </lineage>
</organism>
<dbReference type="GO" id="GO:0022857">
    <property type="term" value="F:transmembrane transporter activity"/>
    <property type="evidence" value="ECO:0007669"/>
    <property type="project" value="InterPro"/>
</dbReference>
<feature type="transmembrane region" description="Helical" evidence="5">
    <location>
        <begin position="62"/>
        <end position="80"/>
    </location>
</feature>
<dbReference type="PANTHER" id="PTHR23502">
    <property type="entry name" value="MAJOR FACILITATOR SUPERFAMILY"/>
    <property type="match status" value="1"/>
</dbReference>
<comment type="subcellular location">
    <subcellularLocation>
        <location evidence="1">Membrane</location>
        <topology evidence="1">Multi-pass membrane protein</topology>
    </subcellularLocation>
</comment>
<dbReference type="PANTHER" id="PTHR23502:SF50">
    <property type="entry name" value="TRANSPORTER, PUTATIVE (AFU_ORTHOLOGUE AFUA_5G00430)-RELATED"/>
    <property type="match status" value="1"/>
</dbReference>
<evidence type="ECO:0000259" key="6">
    <source>
        <dbReference type="PROSITE" id="PS50850"/>
    </source>
</evidence>
<name>A0AAJ0CLQ6_9HYPO</name>
<dbReference type="GO" id="GO:0005886">
    <property type="term" value="C:plasma membrane"/>
    <property type="evidence" value="ECO:0007669"/>
    <property type="project" value="TreeGrafter"/>
</dbReference>
<protein>
    <recommendedName>
        <fullName evidence="6">Major facilitator superfamily (MFS) profile domain-containing protein</fullName>
    </recommendedName>
</protein>
<keyword evidence="2 5" id="KW-0812">Transmembrane</keyword>
<dbReference type="InterPro" id="IPR020846">
    <property type="entry name" value="MFS_dom"/>
</dbReference>
<keyword evidence="4 5" id="KW-0472">Membrane</keyword>
<evidence type="ECO:0000256" key="5">
    <source>
        <dbReference type="SAM" id="Phobius"/>
    </source>
</evidence>
<feature type="transmembrane region" description="Helical" evidence="5">
    <location>
        <begin position="86"/>
        <end position="112"/>
    </location>
</feature>
<dbReference type="SUPFAM" id="SSF103473">
    <property type="entry name" value="MFS general substrate transporter"/>
    <property type="match status" value="1"/>
</dbReference>
<keyword evidence="3 5" id="KW-1133">Transmembrane helix</keyword>
<evidence type="ECO:0000313" key="8">
    <source>
        <dbReference type="Proteomes" id="UP001251528"/>
    </source>
</evidence>
<feature type="transmembrane region" description="Helical" evidence="5">
    <location>
        <begin position="343"/>
        <end position="364"/>
    </location>
</feature>
<feature type="domain" description="Major facilitator superfamily (MFS) profile" evidence="6">
    <location>
        <begin position="1"/>
        <end position="381"/>
    </location>
</feature>
<gene>
    <name evidence="7" type="ORF">QQS21_009206</name>
</gene>
<proteinExistence type="predicted"/>
<keyword evidence="8" id="KW-1185">Reference proteome</keyword>
<dbReference type="EMBL" id="JASWJB010000229">
    <property type="protein sequence ID" value="KAK2593076.1"/>
    <property type="molecule type" value="Genomic_DNA"/>
</dbReference>
<evidence type="ECO:0000256" key="3">
    <source>
        <dbReference type="ARBA" id="ARBA00022989"/>
    </source>
</evidence>
<evidence type="ECO:0000256" key="2">
    <source>
        <dbReference type="ARBA" id="ARBA00022692"/>
    </source>
</evidence>
<comment type="caution">
    <text evidence="7">The sequence shown here is derived from an EMBL/GenBank/DDBJ whole genome shotgun (WGS) entry which is preliminary data.</text>
</comment>
<feature type="transmembrane region" description="Helical" evidence="5">
    <location>
        <begin position="37"/>
        <end position="55"/>
    </location>
</feature>
<feature type="transmembrane region" description="Helical" evidence="5">
    <location>
        <begin position="256"/>
        <end position="289"/>
    </location>
</feature>
<dbReference type="InterPro" id="IPR036259">
    <property type="entry name" value="MFS_trans_sf"/>
</dbReference>